<keyword evidence="7" id="KW-0805">Transcription regulation</keyword>
<evidence type="ECO:0000256" key="12">
    <source>
        <dbReference type="ARBA" id="ARBA00042630"/>
    </source>
</evidence>
<gene>
    <name evidence="18" type="primary">brf2</name>
</gene>
<keyword evidence="4" id="KW-0677">Repeat</keyword>
<evidence type="ECO:0000256" key="8">
    <source>
        <dbReference type="ARBA" id="ARBA00023159"/>
    </source>
</evidence>
<feature type="region of interest" description="Disordered" evidence="15">
    <location>
        <begin position="543"/>
        <end position="562"/>
    </location>
</feature>
<sequence length="594" mass="65957">MGYFVASRDENAYSVETKERVQVGTSFYRGVSFAKTSLERRRMPHTCAECGSTNVVEDELYSERTLVCEDCGSVVTREHLTTTRSEEEQSTAVPYYASTEVTKQPCRNLIKCMKRVRALCRIFRFPGDMESRTVELYQQAYGHPTFLQVRLSKKELLAGACMVAVARMNNWPIAMGTIGSLLEADSTLMGAVYQDLIKSLHLQATSSSITDLLESYCHGLNLTAKVVGEEYGETAERLTERATALVELAGDTWLVTGRHPLRISLAAVYLAWQSLRPASRMKVSLAVFCRIAKLTEGKVPGSQVVQVRVKELREVLCKLGAQLPWLRGARVEPGRVAALVEDIVKHRRLLLAMAMKSHEEDLQANAINNEMATSDDTSAPVEITPTAAENVLVPGNMPGAADNTPTRHNMPTLPENTQTGDMAVTSENTLTRDNVPAASCSTHTPAQVHPPVSGRALPKVHLPEDRPEDRKPVGVRRRAGEMTCIMTTGVEEMDTLGEHGLKVEEDGSSLAGQDSWSADLPEDHWGKRQLFVPPCLRLAKRPRTERGPDVTGDEEISDSEIESYIRTPKEVRDFLTTQRWIAEEQEMEKMEKKS</sequence>
<comment type="similarity">
    <text evidence="2">Belongs to the TFIIB family.</text>
</comment>
<dbReference type="InterPro" id="IPR054078">
    <property type="entry name" value="BRF2-like_C"/>
</dbReference>
<feature type="region of interest" description="Disordered" evidence="15">
    <location>
        <begin position="441"/>
        <end position="474"/>
    </location>
</feature>
<evidence type="ECO:0000256" key="7">
    <source>
        <dbReference type="ARBA" id="ARBA00023015"/>
    </source>
</evidence>
<evidence type="ECO:0000256" key="5">
    <source>
        <dbReference type="ARBA" id="ARBA00022771"/>
    </source>
</evidence>
<dbReference type="Gene3D" id="1.10.472.10">
    <property type="entry name" value="Cyclin-like"/>
    <property type="match status" value="2"/>
</dbReference>
<dbReference type="InterPro" id="IPR013137">
    <property type="entry name" value="Znf_TFIIB"/>
</dbReference>
<evidence type="ECO:0000256" key="1">
    <source>
        <dbReference type="ARBA" id="ARBA00004123"/>
    </source>
</evidence>
<accession>A0A6P8G279</accession>
<dbReference type="Pfam" id="PF21886">
    <property type="entry name" value="BRF2-like_C_cyclin_rpt"/>
    <property type="match status" value="1"/>
</dbReference>
<dbReference type="CTD" id="55290"/>
<feature type="domain" description="TFIIB-type" evidence="16">
    <location>
        <begin position="43"/>
        <end position="76"/>
    </location>
</feature>
<dbReference type="CDD" id="cd00043">
    <property type="entry name" value="CYCLIN_SF"/>
    <property type="match status" value="1"/>
</dbReference>
<dbReference type="OrthoDB" id="2121711at2759"/>
<dbReference type="SUPFAM" id="SSF57783">
    <property type="entry name" value="Zinc beta-ribbon"/>
    <property type="match status" value="1"/>
</dbReference>
<dbReference type="GeneID" id="105913385"/>
<dbReference type="PANTHER" id="PTHR11618">
    <property type="entry name" value="TRANSCRIPTION INITIATION FACTOR IIB-RELATED"/>
    <property type="match status" value="1"/>
</dbReference>
<evidence type="ECO:0000256" key="9">
    <source>
        <dbReference type="ARBA" id="ARBA00023163"/>
    </source>
</evidence>
<dbReference type="PANTHER" id="PTHR11618:SF5">
    <property type="entry name" value="TRANSCRIPTION FACTOR IIIB 50 KDA SUBUNIT"/>
    <property type="match status" value="1"/>
</dbReference>
<keyword evidence="6" id="KW-0862">Zinc</keyword>
<dbReference type="SUPFAM" id="SSF47954">
    <property type="entry name" value="Cyclin-like"/>
    <property type="match status" value="2"/>
</dbReference>
<organism evidence="17 18">
    <name type="scientific">Clupea harengus</name>
    <name type="common">Atlantic herring</name>
    <dbReference type="NCBI Taxonomy" id="7950"/>
    <lineage>
        <taxon>Eukaryota</taxon>
        <taxon>Metazoa</taxon>
        <taxon>Chordata</taxon>
        <taxon>Craniata</taxon>
        <taxon>Vertebrata</taxon>
        <taxon>Euteleostomi</taxon>
        <taxon>Actinopterygii</taxon>
        <taxon>Neopterygii</taxon>
        <taxon>Teleostei</taxon>
        <taxon>Clupei</taxon>
        <taxon>Clupeiformes</taxon>
        <taxon>Clupeoidei</taxon>
        <taxon>Clupeidae</taxon>
        <taxon>Clupea</taxon>
    </lineage>
</organism>
<evidence type="ECO:0000256" key="14">
    <source>
        <dbReference type="PROSITE-ProRule" id="PRU00469"/>
    </source>
</evidence>
<evidence type="ECO:0000259" key="16">
    <source>
        <dbReference type="PROSITE" id="PS51134"/>
    </source>
</evidence>
<feature type="compositionally biased region" description="Basic and acidic residues" evidence="15">
    <location>
        <begin position="461"/>
        <end position="472"/>
    </location>
</feature>
<evidence type="ECO:0000313" key="18">
    <source>
        <dbReference type="RefSeq" id="XP_031433249.1"/>
    </source>
</evidence>
<evidence type="ECO:0000313" key="17">
    <source>
        <dbReference type="Proteomes" id="UP000515152"/>
    </source>
</evidence>
<protein>
    <recommendedName>
        <fullName evidence="11">Transcription factor IIIB 50 kDa subunit</fullName>
    </recommendedName>
    <alternativeName>
        <fullName evidence="12">B-related factor 2</fullName>
    </alternativeName>
</protein>
<dbReference type="PROSITE" id="PS51134">
    <property type="entry name" value="ZF_TFIIB"/>
    <property type="match status" value="1"/>
</dbReference>
<dbReference type="CDD" id="cd20555">
    <property type="entry name" value="CYCLIN_BRF2"/>
    <property type="match status" value="1"/>
</dbReference>
<keyword evidence="3" id="KW-0479">Metal-binding</keyword>
<dbReference type="InterPro" id="IPR000812">
    <property type="entry name" value="TFIIB"/>
</dbReference>
<dbReference type="Gene3D" id="2.20.25.10">
    <property type="match status" value="1"/>
</dbReference>
<keyword evidence="10" id="KW-0539">Nucleus</keyword>
<evidence type="ECO:0000256" key="2">
    <source>
        <dbReference type="ARBA" id="ARBA00010857"/>
    </source>
</evidence>
<evidence type="ECO:0000256" key="10">
    <source>
        <dbReference type="ARBA" id="ARBA00023242"/>
    </source>
</evidence>
<dbReference type="Proteomes" id="UP000515152">
    <property type="component" value="Chromosome 12"/>
</dbReference>
<dbReference type="GO" id="GO:0005634">
    <property type="term" value="C:nucleus"/>
    <property type="evidence" value="ECO:0007669"/>
    <property type="project" value="UniProtKB-SubCell"/>
</dbReference>
<evidence type="ECO:0000256" key="11">
    <source>
        <dbReference type="ARBA" id="ARBA00039848"/>
    </source>
</evidence>
<evidence type="ECO:0000256" key="15">
    <source>
        <dbReference type="SAM" id="MobiDB-lite"/>
    </source>
</evidence>
<dbReference type="GO" id="GO:0017025">
    <property type="term" value="F:TBP-class protein binding"/>
    <property type="evidence" value="ECO:0007669"/>
    <property type="project" value="TreeGrafter"/>
</dbReference>
<dbReference type="GO" id="GO:0070897">
    <property type="term" value="P:transcription preinitiation complex assembly"/>
    <property type="evidence" value="ECO:0007669"/>
    <property type="project" value="InterPro"/>
</dbReference>
<keyword evidence="9" id="KW-0804">Transcription</keyword>
<reference evidence="18" key="1">
    <citation type="submission" date="2025-08" db="UniProtKB">
        <authorList>
            <consortium name="RefSeq"/>
        </authorList>
    </citation>
    <scope>IDENTIFICATION</scope>
</reference>
<dbReference type="AlphaFoldDB" id="A0A6P8G279"/>
<feature type="compositionally biased region" description="Acidic residues" evidence="15">
    <location>
        <begin position="551"/>
        <end position="561"/>
    </location>
</feature>
<keyword evidence="17" id="KW-1185">Reference proteome</keyword>
<keyword evidence="5 14" id="KW-0863">Zinc-finger</keyword>
<dbReference type="GO" id="GO:0097550">
    <property type="term" value="C:transcription preinitiation complex"/>
    <property type="evidence" value="ECO:0007669"/>
    <property type="project" value="TreeGrafter"/>
</dbReference>
<evidence type="ECO:0000256" key="3">
    <source>
        <dbReference type="ARBA" id="ARBA00022723"/>
    </source>
</evidence>
<proteinExistence type="inferred from homology"/>
<dbReference type="GO" id="GO:0008270">
    <property type="term" value="F:zinc ion binding"/>
    <property type="evidence" value="ECO:0007669"/>
    <property type="project" value="UniProtKB-KW"/>
</dbReference>
<evidence type="ECO:0000256" key="4">
    <source>
        <dbReference type="ARBA" id="ARBA00022737"/>
    </source>
</evidence>
<comment type="subcellular location">
    <subcellularLocation>
        <location evidence="1">Nucleus</location>
    </subcellularLocation>
</comment>
<name>A0A6P8G279_CLUHA</name>
<comment type="function">
    <text evidence="13">General activator of RNA polymerase III transcription. Factor exclusively required for RNA polymerase III transcription of genes with promoter elements upstream of the initiation sites. Contributes to the regulation of gene expression; functions as activator in the absence of oxidative stress. Down-regulates expression of target genes in response to oxidative stress. Overexpression protects cells against apoptosis in response to oxidative stress.</text>
</comment>
<evidence type="ECO:0000256" key="6">
    <source>
        <dbReference type="ARBA" id="ARBA00022833"/>
    </source>
</evidence>
<dbReference type="RefSeq" id="XP_031433249.1">
    <property type="nucleotide sequence ID" value="XM_031577389.2"/>
</dbReference>
<keyword evidence="8" id="KW-0010">Activator</keyword>
<dbReference type="InterPro" id="IPR036915">
    <property type="entry name" value="Cyclin-like_sf"/>
</dbReference>
<evidence type="ECO:0000256" key="13">
    <source>
        <dbReference type="ARBA" id="ARBA00045875"/>
    </source>
</evidence>